<reference evidence="2" key="2">
    <citation type="journal article" date="2015" name="Data Brief">
        <title>Shoot transcriptome of the giant reed, Arundo donax.</title>
        <authorList>
            <person name="Barrero R.A."/>
            <person name="Guerrero F.D."/>
            <person name="Moolhuijzen P."/>
            <person name="Goolsby J.A."/>
            <person name="Tidwell J."/>
            <person name="Bellgard S.E."/>
            <person name="Bellgard M.I."/>
        </authorList>
    </citation>
    <scope>NUCLEOTIDE SEQUENCE</scope>
    <source>
        <tissue evidence="2">Shoot tissue taken approximately 20 cm above the soil surface</tissue>
    </source>
</reference>
<feature type="compositionally biased region" description="Basic residues" evidence="1">
    <location>
        <begin position="79"/>
        <end position="92"/>
    </location>
</feature>
<accession>A0A0A9CQ50</accession>
<evidence type="ECO:0000313" key="2">
    <source>
        <dbReference type="EMBL" id="JAD76558.1"/>
    </source>
</evidence>
<protein>
    <submittedName>
        <fullName evidence="2">Uncharacterized protein</fullName>
    </submittedName>
</protein>
<feature type="compositionally biased region" description="Polar residues" evidence="1">
    <location>
        <begin position="93"/>
        <end position="103"/>
    </location>
</feature>
<feature type="compositionally biased region" description="Low complexity" evidence="1">
    <location>
        <begin position="66"/>
        <end position="75"/>
    </location>
</feature>
<name>A0A0A9CQ50_ARUDO</name>
<dbReference type="AlphaFoldDB" id="A0A0A9CQ50"/>
<evidence type="ECO:0000256" key="1">
    <source>
        <dbReference type="SAM" id="MobiDB-lite"/>
    </source>
</evidence>
<reference evidence="2" key="1">
    <citation type="submission" date="2014-09" db="EMBL/GenBank/DDBJ databases">
        <authorList>
            <person name="Magalhaes I.L.F."/>
            <person name="Oliveira U."/>
            <person name="Santos F.R."/>
            <person name="Vidigal T.H.D.A."/>
            <person name="Brescovit A.D."/>
            <person name="Santos A.J."/>
        </authorList>
    </citation>
    <scope>NUCLEOTIDE SEQUENCE</scope>
    <source>
        <tissue evidence="2">Shoot tissue taken approximately 20 cm above the soil surface</tissue>
    </source>
</reference>
<sequence length="167" mass="17126">MPAPRSSSSPPSSSTRLPRLFAARSTSHSRLLTADAAAAAAAASSSSLFLPIHISLSLSSPLFLSSSSSNSSSLLPKRCGLKRGRTSSHQRSAHTPPTNSHSPASELAANAAAATPDQVGHWIPPLSPPVGRLISDFCGIFCGSFCDPWAPKSRPIGNNGAEQLGSG</sequence>
<organism evidence="2">
    <name type="scientific">Arundo donax</name>
    <name type="common">Giant reed</name>
    <name type="synonym">Donax arundinaceus</name>
    <dbReference type="NCBI Taxonomy" id="35708"/>
    <lineage>
        <taxon>Eukaryota</taxon>
        <taxon>Viridiplantae</taxon>
        <taxon>Streptophyta</taxon>
        <taxon>Embryophyta</taxon>
        <taxon>Tracheophyta</taxon>
        <taxon>Spermatophyta</taxon>
        <taxon>Magnoliopsida</taxon>
        <taxon>Liliopsida</taxon>
        <taxon>Poales</taxon>
        <taxon>Poaceae</taxon>
        <taxon>PACMAD clade</taxon>
        <taxon>Arundinoideae</taxon>
        <taxon>Arundineae</taxon>
        <taxon>Arundo</taxon>
    </lineage>
</organism>
<dbReference type="EMBL" id="GBRH01221337">
    <property type="protein sequence ID" value="JAD76558.1"/>
    <property type="molecule type" value="Transcribed_RNA"/>
</dbReference>
<feature type="region of interest" description="Disordered" evidence="1">
    <location>
        <begin position="66"/>
        <end position="111"/>
    </location>
</feature>
<proteinExistence type="predicted"/>